<dbReference type="Proteomes" id="UP000077521">
    <property type="component" value="Unassembled WGS sequence"/>
</dbReference>
<organism evidence="2 3">
    <name type="scientific">Tilletia indica</name>
    <dbReference type="NCBI Taxonomy" id="43049"/>
    <lineage>
        <taxon>Eukaryota</taxon>
        <taxon>Fungi</taxon>
        <taxon>Dikarya</taxon>
        <taxon>Basidiomycota</taxon>
        <taxon>Ustilaginomycotina</taxon>
        <taxon>Exobasidiomycetes</taxon>
        <taxon>Tilletiales</taxon>
        <taxon>Tilletiaceae</taxon>
        <taxon>Tilletia</taxon>
    </lineage>
</organism>
<reference evidence="2" key="1">
    <citation type="submission" date="2016-04" db="EMBL/GenBank/DDBJ databases">
        <authorList>
            <person name="Nguyen H.D."/>
            <person name="Samba Siva P."/>
            <person name="Cullis J."/>
            <person name="Levesque C.A."/>
            <person name="Hambleton S."/>
        </authorList>
    </citation>
    <scope>NUCLEOTIDE SEQUENCE</scope>
    <source>
        <strain evidence="2">DAOMC 236416</strain>
    </source>
</reference>
<dbReference type="InterPro" id="IPR004242">
    <property type="entry name" value="Transposase_21"/>
</dbReference>
<evidence type="ECO:0000313" key="2">
    <source>
        <dbReference type="EMBL" id="KAE8240559.1"/>
    </source>
</evidence>
<feature type="region of interest" description="Disordered" evidence="1">
    <location>
        <begin position="1039"/>
        <end position="1061"/>
    </location>
</feature>
<feature type="region of interest" description="Disordered" evidence="1">
    <location>
        <begin position="165"/>
        <end position="190"/>
    </location>
</feature>
<evidence type="ECO:0000256" key="1">
    <source>
        <dbReference type="SAM" id="MobiDB-lite"/>
    </source>
</evidence>
<comment type="caution">
    <text evidence="2">The sequence shown here is derived from an EMBL/GenBank/DDBJ whole genome shotgun (WGS) entry which is preliminary data.</text>
</comment>
<keyword evidence="3" id="KW-1185">Reference proteome</keyword>
<dbReference type="Pfam" id="PF02992">
    <property type="entry name" value="Transposase_21"/>
    <property type="match status" value="1"/>
</dbReference>
<feature type="compositionally biased region" description="Basic and acidic residues" evidence="1">
    <location>
        <begin position="165"/>
        <end position="179"/>
    </location>
</feature>
<reference evidence="2" key="2">
    <citation type="journal article" date="2019" name="IMA Fungus">
        <title>Genome sequencing and comparison of five Tilletia species to identify candidate genes for the detection of regulated species infecting wheat.</title>
        <authorList>
            <person name="Nguyen H.D.T."/>
            <person name="Sultana T."/>
            <person name="Kesanakurti P."/>
            <person name="Hambleton S."/>
        </authorList>
    </citation>
    <scope>NUCLEOTIDE SEQUENCE</scope>
    <source>
        <strain evidence="2">DAOMC 236416</strain>
    </source>
</reference>
<evidence type="ECO:0000313" key="3">
    <source>
        <dbReference type="Proteomes" id="UP000077521"/>
    </source>
</evidence>
<dbReference type="AlphaFoldDB" id="A0A8T8SIH7"/>
<sequence length="1061" mass="116682">MSGSLGQTRLVTCICYSRCRRQLGSPGCLVAVSTRDRHRKEDLDIQHHGAFSNSDAQSLLSDACAHNYLPSAVVGSSASGAFRQARCIGPDTVNMDEGPDISADGDHAPGVEPEAVSGAASFSVDRVGMGTEALDGTIDQLGAGLASVLLDDADDAPMPHELLRRRGSEVLDASVDSRSRPTPPVLGEGRFEDVDSVAPIAAVVEDALGSDLHAGTSRQAALAGLGLSGLSDRVILDDLARTLRGSLSRDTNNASVVLEDGDEYRHIPPPQDPRLTVHDDDLVTLDLYSAWMDSGGSERSYVRYAAVFEKYGFKIKSLYLARQMFERCSEVKTLSFDMCRTSCSAFTGPYSSNVTCIMCGADRYRADGRTAFKTYQYTPLLPRLQAYYSNPFWAKQLLYRSLRTDQARAAFATADGQPQPSHIFGDLTDGFTQAQSDRSSVFQDARDVVVLISTDGAQILENHRPSSAWVVLLQTLNLSPAFRYKPDHQHVSLLVPGPENPVDLESFIWPLCAEIAQLGSDGALTWDASASEWFRLRVHLGGVMGDQPASAKLSRLTGHCGLHGCRVCTMRGVKRERGPPYFPLSIRLAGERGNIGRPSYGPYELPTRTMPNYAEAIQSLGNANDTQRLLVQRNTGVVTLPLVSFSPLFNIPDFFPLDPFHLFNMNVPSLLWKTFNDPLPGEFGLDTSQRSSFGKFIADNAPNYPVSFSSRAPRDIARYGNSKYRMVEWGSVFHHFLPAFLHSIDAPSDVRTMLDDFLVASDMAMSRCGVTLVQLGDIERLFANFVTCWERLYVASDAAVTRATLSVHHLLHVAEQIFMLGSIRASSQATCERYIGILKKGLSAFRFPYTSMAVRSVYRTQAVLSRIRLGSELPLDQDPDAEGQTRSPSLSARITAKHGVISDTLHSNVSVLLGRNIPAWTHVVHYGRFVSFDGCEYRGLRVVRDDYRSSSVVKYVNEEGAERVGRILQFEAVYTDRRMDAYAFLQEFAVSYRSRTVMAGRWADSWDLVPCGRLVAIVAALELDEVIYLVSRTSWQHAVEDQQSGPGDADGEEEEEGEATG</sequence>
<protein>
    <recommendedName>
        <fullName evidence="4">Transposase domain-containing protein</fullName>
    </recommendedName>
</protein>
<accession>A0A8T8SIH7</accession>
<name>A0A8T8SIH7_9BASI</name>
<feature type="compositionally biased region" description="Acidic residues" evidence="1">
    <location>
        <begin position="1049"/>
        <end position="1061"/>
    </location>
</feature>
<evidence type="ECO:0008006" key="4">
    <source>
        <dbReference type="Google" id="ProtNLM"/>
    </source>
</evidence>
<dbReference type="EMBL" id="LWDF02001052">
    <property type="protein sequence ID" value="KAE8240559.1"/>
    <property type="molecule type" value="Genomic_DNA"/>
</dbReference>
<proteinExistence type="predicted"/>
<gene>
    <name evidence="2" type="ORF">A4X13_0g7731</name>
</gene>